<evidence type="ECO:0000256" key="5">
    <source>
        <dbReference type="ARBA" id="ARBA00022741"/>
    </source>
</evidence>
<dbReference type="InterPro" id="IPR006375">
    <property type="entry name" value="Man1P_GuaTrfase/Man6P_Isoase"/>
</dbReference>
<dbReference type="GO" id="GO:0005525">
    <property type="term" value="F:GTP binding"/>
    <property type="evidence" value="ECO:0007669"/>
    <property type="project" value="UniProtKB-KW"/>
</dbReference>
<feature type="domain" description="Mannose-6-phosphate isomerase type II C-terminal" evidence="10">
    <location>
        <begin position="356"/>
        <end position="469"/>
    </location>
</feature>
<dbReference type="SUPFAM" id="SSF53448">
    <property type="entry name" value="Nucleotide-diphospho-sugar transferases"/>
    <property type="match status" value="1"/>
</dbReference>
<dbReference type="InterPro" id="IPR051161">
    <property type="entry name" value="Mannose-6P_isomerase_type2"/>
</dbReference>
<dbReference type="InterPro" id="IPR014710">
    <property type="entry name" value="RmlC-like_jellyroll"/>
</dbReference>
<dbReference type="InterPro" id="IPR029044">
    <property type="entry name" value="Nucleotide-diphossugar_trans"/>
</dbReference>
<dbReference type="EMBL" id="JANWOI010000002">
    <property type="protein sequence ID" value="MDA5193568.1"/>
    <property type="molecule type" value="Genomic_DNA"/>
</dbReference>
<keyword evidence="5" id="KW-0547">Nucleotide-binding</keyword>
<reference evidence="12" key="1">
    <citation type="submission" date="2022-08" db="EMBL/GenBank/DDBJ databases">
        <authorList>
            <person name="Vandamme P."/>
            <person name="Hettiarachchi A."/>
            <person name="Peeters C."/>
            <person name="Cnockaert M."/>
            <person name="Carlier A."/>
        </authorList>
    </citation>
    <scope>NUCLEOTIDE SEQUENCE</scope>
    <source>
        <strain evidence="12">LMG 31809</strain>
    </source>
</reference>
<sequence>MSATIHPVILSGGVGTRLWPLSRAQFPKQLLPLVTDRSMLQETVSRISDAARFSAPLIVANEDHRFIIAEQMRQSGITPDSIILEPEGRNTAPAVALAALYLAARDPEAILLVMPSDHVIENTDSFSNAVSAGAAAAAAGKLVTFGITPTAPETGYGYIAAGPALPGHQGVFAVSRFVEKPDLATAEGYIADGNYSWNAGIFMLRADVYLAELERFNPAILDACRAALAGAKTDLSFTRPDAAAFKASPSDSIDYAVMEKTADAAVVPVDMGWSDVGSWSALCLLADKDDRGNAIRGDVIAIDSDNNYIRSEGPVVATVGLEDIVIVAMDDAVVVAHKNKSQNIKAVVEELTRRKRTEHLSHTIVYRPWGSYQSADSGDRYQVKRLVVNPGEKLSLQKHMHRAEHWVVVQGTARVTRDDEIIMLHENQSTYIPVGATHRLENPGKIPLYIIEVQSGGYLGEDDIVRFDDTYGRI</sequence>
<evidence type="ECO:0000256" key="4">
    <source>
        <dbReference type="ARBA" id="ARBA00022695"/>
    </source>
</evidence>
<dbReference type="PANTHER" id="PTHR46390:SF1">
    <property type="entry name" value="MANNOSE-1-PHOSPHATE GUANYLYLTRANSFERASE"/>
    <property type="match status" value="1"/>
</dbReference>
<dbReference type="InterPro" id="IPR005835">
    <property type="entry name" value="NTP_transferase_dom"/>
</dbReference>
<dbReference type="Pfam" id="PF01050">
    <property type="entry name" value="MannoseP_isomer"/>
    <property type="match status" value="1"/>
</dbReference>
<keyword evidence="12" id="KW-0413">Isomerase</keyword>
<comment type="catalytic activity">
    <reaction evidence="7">
        <text>alpha-D-mannose 1-phosphate + GTP + H(+) = GDP-alpha-D-mannose + diphosphate</text>
        <dbReference type="Rhea" id="RHEA:15229"/>
        <dbReference type="ChEBI" id="CHEBI:15378"/>
        <dbReference type="ChEBI" id="CHEBI:33019"/>
        <dbReference type="ChEBI" id="CHEBI:37565"/>
        <dbReference type="ChEBI" id="CHEBI:57527"/>
        <dbReference type="ChEBI" id="CHEBI:58409"/>
        <dbReference type="EC" id="2.7.7.13"/>
    </reaction>
</comment>
<dbReference type="SUPFAM" id="SSF51182">
    <property type="entry name" value="RmlC-like cupins"/>
    <property type="match status" value="1"/>
</dbReference>
<evidence type="ECO:0000259" key="11">
    <source>
        <dbReference type="Pfam" id="PF22640"/>
    </source>
</evidence>
<dbReference type="NCBIfam" id="TIGR01479">
    <property type="entry name" value="GMP_PMI"/>
    <property type="match status" value="1"/>
</dbReference>
<comment type="similarity">
    <text evidence="1 8">Belongs to the mannose-6-phosphate isomerase type 2 family.</text>
</comment>
<dbReference type="GO" id="GO:0000271">
    <property type="term" value="P:polysaccharide biosynthetic process"/>
    <property type="evidence" value="ECO:0007669"/>
    <property type="project" value="InterPro"/>
</dbReference>
<dbReference type="GO" id="GO:0016853">
    <property type="term" value="F:isomerase activity"/>
    <property type="evidence" value="ECO:0007669"/>
    <property type="project" value="UniProtKB-KW"/>
</dbReference>
<dbReference type="GO" id="GO:0009298">
    <property type="term" value="P:GDP-mannose biosynthetic process"/>
    <property type="evidence" value="ECO:0007669"/>
    <property type="project" value="TreeGrafter"/>
</dbReference>
<evidence type="ECO:0000256" key="6">
    <source>
        <dbReference type="ARBA" id="ARBA00023134"/>
    </source>
</evidence>
<dbReference type="Pfam" id="PF00483">
    <property type="entry name" value="NTP_transferase"/>
    <property type="match status" value="1"/>
</dbReference>
<dbReference type="GO" id="GO:0004475">
    <property type="term" value="F:mannose-1-phosphate guanylyltransferase (GTP) activity"/>
    <property type="evidence" value="ECO:0007669"/>
    <property type="project" value="UniProtKB-EC"/>
</dbReference>
<keyword evidence="6" id="KW-0342">GTP-binding</keyword>
<comment type="caution">
    <text evidence="12">The sequence shown here is derived from an EMBL/GenBank/DDBJ whole genome shotgun (WGS) entry which is preliminary data.</text>
</comment>
<evidence type="ECO:0000256" key="2">
    <source>
        <dbReference type="ARBA" id="ARBA00012387"/>
    </source>
</evidence>
<protein>
    <recommendedName>
        <fullName evidence="2">mannose-1-phosphate guanylyltransferase</fullName>
        <ecNumber evidence="2">2.7.7.13</ecNumber>
    </recommendedName>
</protein>
<dbReference type="Proteomes" id="UP001141619">
    <property type="component" value="Unassembled WGS sequence"/>
</dbReference>
<dbReference type="CDD" id="cd02509">
    <property type="entry name" value="GDP-M1P_Guanylyltransferase"/>
    <property type="match status" value="1"/>
</dbReference>
<evidence type="ECO:0000256" key="7">
    <source>
        <dbReference type="ARBA" id="ARBA00047343"/>
    </source>
</evidence>
<proteinExistence type="inferred from homology"/>
<keyword evidence="4 12" id="KW-0548">Nucleotidyltransferase</keyword>
<evidence type="ECO:0000313" key="12">
    <source>
        <dbReference type="EMBL" id="MDA5193568.1"/>
    </source>
</evidence>
<keyword evidence="3 12" id="KW-0808">Transferase</keyword>
<dbReference type="RefSeq" id="WP_274943270.1">
    <property type="nucleotide sequence ID" value="NZ_JANWOI010000002.1"/>
</dbReference>
<dbReference type="InterPro" id="IPR054566">
    <property type="entry name" value="ManC/GMP-like_b-helix"/>
</dbReference>
<evidence type="ECO:0000259" key="10">
    <source>
        <dbReference type="Pfam" id="PF01050"/>
    </source>
</evidence>
<dbReference type="EC" id="2.7.7.13" evidence="2"/>
<dbReference type="InterPro" id="IPR049577">
    <property type="entry name" value="GMPP_N"/>
</dbReference>
<keyword evidence="13" id="KW-1185">Reference proteome</keyword>
<name>A0A9X3TXN1_9PROT</name>
<organism evidence="12 13">
    <name type="scientific">Govanella unica</name>
    <dbReference type="NCBI Taxonomy" id="2975056"/>
    <lineage>
        <taxon>Bacteria</taxon>
        <taxon>Pseudomonadati</taxon>
        <taxon>Pseudomonadota</taxon>
        <taxon>Alphaproteobacteria</taxon>
        <taxon>Emcibacterales</taxon>
        <taxon>Govanellaceae</taxon>
        <taxon>Govanella</taxon>
    </lineage>
</organism>
<dbReference type="FunFam" id="2.60.120.10:FF:000032">
    <property type="entry name" value="Mannose-1-phosphate guanylyltransferase/mannose-6-phosphate isomerase"/>
    <property type="match status" value="1"/>
</dbReference>
<feature type="domain" description="Nucleotidyl transferase" evidence="9">
    <location>
        <begin position="7"/>
        <end position="285"/>
    </location>
</feature>
<evidence type="ECO:0000256" key="3">
    <source>
        <dbReference type="ARBA" id="ARBA00022679"/>
    </source>
</evidence>
<evidence type="ECO:0000256" key="8">
    <source>
        <dbReference type="RuleBase" id="RU004190"/>
    </source>
</evidence>
<dbReference type="Pfam" id="PF22640">
    <property type="entry name" value="ManC_GMP_beta-helix"/>
    <property type="match status" value="1"/>
</dbReference>
<evidence type="ECO:0000313" key="13">
    <source>
        <dbReference type="Proteomes" id="UP001141619"/>
    </source>
</evidence>
<dbReference type="CDD" id="cd02213">
    <property type="entry name" value="cupin_PMI_typeII_C"/>
    <property type="match status" value="1"/>
</dbReference>
<dbReference type="FunFam" id="3.90.550.10:FF:000046">
    <property type="entry name" value="Mannose-1-phosphate guanylyltransferase (GDP)"/>
    <property type="match status" value="1"/>
</dbReference>
<dbReference type="InterPro" id="IPR011051">
    <property type="entry name" value="RmlC_Cupin_sf"/>
</dbReference>
<reference evidence="12" key="2">
    <citation type="journal article" date="2023" name="Syst. Appl. Microbiol.">
        <title>Govania unica gen. nov., sp. nov., a rare biosphere bacterium that represents a novel family in the class Alphaproteobacteria.</title>
        <authorList>
            <person name="Vandamme P."/>
            <person name="Peeters C."/>
            <person name="Hettiarachchi A."/>
            <person name="Cnockaert M."/>
            <person name="Carlier A."/>
        </authorList>
    </citation>
    <scope>NUCLEOTIDE SEQUENCE</scope>
    <source>
        <strain evidence="12">LMG 31809</strain>
    </source>
</reference>
<feature type="domain" description="MannoseP isomerase/GMP-like beta-helix" evidence="11">
    <location>
        <begin position="297"/>
        <end position="351"/>
    </location>
</feature>
<dbReference type="AlphaFoldDB" id="A0A9X3TXN1"/>
<accession>A0A9X3TXN1</accession>
<dbReference type="Gene3D" id="3.90.550.10">
    <property type="entry name" value="Spore Coat Polysaccharide Biosynthesis Protein SpsA, Chain A"/>
    <property type="match status" value="1"/>
</dbReference>
<dbReference type="InterPro" id="IPR001538">
    <property type="entry name" value="Man6P_isomerase-2_C"/>
</dbReference>
<evidence type="ECO:0000256" key="1">
    <source>
        <dbReference type="ARBA" id="ARBA00006115"/>
    </source>
</evidence>
<dbReference type="PANTHER" id="PTHR46390">
    <property type="entry name" value="MANNOSE-1-PHOSPHATE GUANYLYLTRANSFERASE"/>
    <property type="match status" value="1"/>
</dbReference>
<gene>
    <name evidence="12" type="ORF">NYP16_06325</name>
</gene>
<evidence type="ECO:0000259" key="9">
    <source>
        <dbReference type="Pfam" id="PF00483"/>
    </source>
</evidence>
<dbReference type="Gene3D" id="2.60.120.10">
    <property type="entry name" value="Jelly Rolls"/>
    <property type="match status" value="1"/>
</dbReference>